<dbReference type="InterPro" id="IPR036013">
    <property type="entry name" value="Band_7/SPFH_dom_sf"/>
</dbReference>
<evidence type="ECO:0000256" key="1">
    <source>
        <dbReference type="ARBA" id="ARBA00004167"/>
    </source>
</evidence>
<gene>
    <name evidence="4" type="ORF">LPB04_19900</name>
</gene>
<dbReference type="RefSeq" id="WP_193686200.1">
    <property type="nucleotide sequence ID" value="NZ_CP062941.1"/>
</dbReference>
<feature type="domain" description="Band 7" evidence="3">
    <location>
        <begin position="124"/>
        <end position="228"/>
    </location>
</feature>
<dbReference type="SUPFAM" id="SSF117892">
    <property type="entry name" value="Band 7/SPFH domain"/>
    <property type="match status" value="1"/>
</dbReference>
<name>A0A7L9U2F8_9BURK</name>
<dbReference type="Pfam" id="PF01145">
    <property type="entry name" value="Band_7"/>
    <property type="match status" value="1"/>
</dbReference>
<keyword evidence="2" id="KW-0175">Coiled coil</keyword>
<evidence type="ECO:0000313" key="4">
    <source>
        <dbReference type="EMBL" id="QOL49158.1"/>
    </source>
</evidence>
<evidence type="ECO:0000256" key="2">
    <source>
        <dbReference type="SAM" id="Coils"/>
    </source>
</evidence>
<organism evidence="4 5">
    <name type="scientific">Massilia litorea</name>
    <dbReference type="NCBI Taxonomy" id="2769491"/>
    <lineage>
        <taxon>Bacteria</taxon>
        <taxon>Pseudomonadati</taxon>
        <taxon>Pseudomonadota</taxon>
        <taxon>Betaproteobacteria</taxon>
        <taxon>Burkholderiales</taxon>
        <taxon>Oxalobacteraceae</taxon>
        <taxon>Telluria group</taxon>
        <taxon>Massilia</taxon>
    </lineage>
</organism>
<sequence length="723" mass="80782">MVQMFGFGGSKCPRCEHRNAGGAGYCAACGITLGAPRTPVLVENRWIAGPDELAVFFGVRALSGIFVKTLRVPATARAYILQGDQATEVPQGEYEIEGFFSRLNHLLRDGHAEILVTRTNALPVEFSFDDLQTAEHLAVGARFSVSLRIENVPAFARHFMTMPGTVTVAQLRELLLPAVRQLAAEFVGARSLREMAKTDSLRPEFDELLQGALRMLLADYGLGVVQVDTLALRHDKFDANRARIGTLWLAADERRVKMEHARRLEELYDENEWHRITREEQAARLRLRRLELRQDETLDRAELTLANAERAQAVRARELDLYARIAESTSRREAVERGAGEILAELEHELAQKRGQRAGEQAEWAHLQALAGIRMRGALEVAQQETLQARTLARQRFAQQLLTQQIRNKVEQAREIEDASRQRAELARLRAAEEAAAGRARALDDEEHKAQFELVVLANTARRRALEREEEWLELQGQARVREQVLGEDLEAEGVRQKIAALRRDGGQQEALAQHEKLLRTIEAEQRQARAEKEVELLGEERRHQQRRAEQEANWQHELRRMGAERAERAAQLAHALDLARMEIARAESLGQLDDTTKLAVAAAPNAAVLADYLKTRVHATMDADQLAALAGVVAAGGAVSALDAARLAQEALERERVRREIEVDKDRRHQLDLLALQNDVNKAALGAQAQVASGVAQARQCTHGHPVRSEDRFCGACGAPLH</sequence>
<keyword evidence="5" id="KW-1185">Reference proteome</keyword>
<feature type="coiled-coil region" evidence="2">
    <location>
        <begin position="402"/>
        <end position="436"/>
    </location>
</feature>
<dbReference type="EMBL" id="CP062941">
    <property type="protein sequence ID" value="QOL49158.1"/>
    <property type="molecule type" value="Genomic_DNA"/>
</dbReference>
<dbReference type="InterPro" id="IPR001107">
    <property type="entry name" value="Band_7"/>
</dbReference>
<proteinExistence type="predicted"/>
<feature type="coiled-coil region" evidence="2">
    <location>
        <begin position="508"/>
        <end position="548"/>
    </location>
</feature>
<accession>A0A7L9U2F8</accession>
<evidence type="ECO:0000313" key="5">
    <source>
        <dbReference type="Proteomes" id="UP000593875"/>
    </source>
</evidence>
<reference evidence="4 5" key="1">
    <citation type="submission" date="2020-10" db="EMBL/GenBank/DDBJ databases">
        <title>Genome sequencing of Massilia sp. LPB0304.</title>
        <authorList>
            <person name="Kim J."/>
        </authorList>
    </citation>
    <scope>NUCLEOTIDE SEQUENCE [LARGE SCALE GENOMIC DNA]</scope>
    <source>
        <strain evidence="4 5">LPB0304</strain>
    </source>
</reference>
<comment type="subcellular location">
    <subcellularLocation>
        <location evidence="1">Membrane</location>
        <topology evidence="1">Single-pass membrane protein</topology>
    </subcellularLocation>
</comment>
<evidence type="ECO:0000259" key="3">
    <source>
        <dbReference type="Pfam" id="PF01145"/>
    </source>
</evidence>
<dbReference type="Proteomes" id="UP000593875">
    <property type="component" value="Chromosome"/>
</dbReference>
<dbReference type="AlphaFoldDB" id="A0A7L9U2F8"/>
<protein>
    <recommendedName>
        <fullName evidence="3">Band 7 domain-containing protein</fullName>
    </recommendedName>
</protein>
<dbReference type="KEGG" id="mlir:LPB04_19900"/>